<sequence>MRAGVAEVDGRCVAPVLVEEGEHVRLDRGERLVPRHLDELAVALDDRAAEAVRVVVEVREGGTLGADEPLREHVLAVATDTDHHRGLARALGDGEFQPAGCLAERAGAVRGSRLDLGGLGRCGHAQILPARAGEYRRDMTSDLVLRTDRPDGLTTLTLNRPDKLNALTPGSFIALRTHLDAIATDASVGCVVLQGSGRSFCAGHDLNSISTGERAPSKLYESETVEALERLPQPTIARIHGHCFTGGLELALGCDFLICAESTKLGDTHGQWGLVPVWGMSVRLPERVGLSKAKELMFTSRRLSGPDAAAIGLVDYCVADDELDVKVESLAREILANSWGTNRIDKQLLYAAGERTREDALANERLLPFGLPDDMQDRMRAGGR</sequence>
<dbReference type="EMBL" id="CAFBLR010000053">
    <property type="protein sequence ID" value="CAB4870647.1"/>
    <property type="molecule type" value="Genomic_DNA"/>
</dbReference>
<dbReference type="SUPFAM" id="SSF52096">
    <property type="entry name" value="ClpP/crotonase"/>
    <property type="match status" value="1"/>
</dbReference>
<accession>A0A6J7DJ17</accession>
<dbReference type="InterPro" id="IPR029045">
    <property type="entry name" value="ClpP/crotonase-like_dom_sf"/>
</dbReference>
<proteinExistence type="inferred from homology"/>
<protein>
    <submittedName>
        <fullName evidence="2">Unannotated protein</fullName>
    </submittedName>
</protein>
<evidence type="ECO:0000313" key="2">
    <source>
        <dbReference type="EMBL" id="CAB4870647.1"/>
    </source>
</evidence>
<dbReference type="PANTHER" id="PTHR43802">
    <property type="entry name" value="ENOYL-COA HYDRATASE"/>
    <property type="match status" value="1"/>
</dbReference>
<dbReference type="Gene3D" id="3.90.226.10">
    <property type="entry name" value="2-enoyl-CoA Hydratase, Chain A, domain 1"/>
    <property type="match status" value="1"/>
</dbReference>
<dbReference type="PANTHER" id="PTHR43802:SF1">
    <property type="entry name" value="IP11341P-RELATED"/>
    <property type="match status" value="1"/>
</dbReference>
<dbReference type="CDD" id="cd06558">
    <property type="entry name" value="crotonase-like"/>
    <property type="match status" value="1"/>
</dbReference>
<reference evidence="2" key="1">
    <citation type="submission" date="2020-05" db="EMBL/GenBank/DDBJ databases">
        <authorList>
            <person name="Chiriac C."/>
            <person name="Salcher M."/>
            <person name="Ghai R."/>
            <person name="Kavagutti S V."/>
        </authorList>
    </citation>
    <scope>NUCLEOTIDE SEQUENCE</scope>
</reference>
<dbReference type="Pfam" id="PF00378">
    <property type="entry name" value="ECH_1"/>
    <property type="match status" value="1"/>
</dbReference>
<gene>
    <name evidence="2" type="ORF">UFOPK3417_00725</name>
</gene>
<dbReference type="AlphaFoldDB" id="A0A6J7DJ17"/>
<organism evidence="2">
    <name type="scientific">freshwater metagenome</name>
    <dbReference type="NCBI Taxonomy" id="449393"/>
    <lineage>
        <taxon>unclassified sequences</taxon>
        <taxon>metagenomes</taxon>
        <taxon>ecological metagenomes</taxon>
    </lineage>
</organism>
<name>A0A6J7DJ17_9ZZZZ</name>
<evidence type="ECO:0000256" key="1">
    <source>
        <dbReference type="ARBA" id="ARBA00005254"/>
    </source>
</evidence>
<comment type="similarity">
    <text evidence="1">Belongs to the enoyl-CoA hydratase/isomerase family.</text>
</comment>
<dbReference type="InterPro" id="IPR001753">
    <property type="entry name" value="Enoyl-CoA_hydra/iso"/>
</dbReference>